<dbReference type="SFLD" id="SFLDS00003">
    <property type="entry name" value="Haloacid_Dehalogenase"/>
    <property type="match status" value="1"/>
</dbReference>
<dbReference type="InterPro" id="IPR036412">
    <property type="entry name" value="HAD-like_sf"/>
</dbReference>
<organism evidence="1 2">
    <name type="scientific">Halobacillus aidingensis</name>
    <dbReference type="NCBI Taxonomy" id="240303"/>
    <lineage>
        <taxon>Bacteria</taxon>
        <taxon>Bacillati</taxon>
        <taxon>Bacillota</taxon>
        <taxon>Bacilli</taxon>
        <taxon>Bacillales</taxon>
        <taxon>Bacillaceae</taxon>
        <taxon>Halobacillus</taxon>
    </lineage>
</organism>
<dbReference type="Gene3D" id="3.40.50.1000">
    <property type="entry name" value="HAD superfamily/HAD-like"/>
    <property type="match status" value="1"/>
</dbReference>
<name>A0A1H0S5A6_HALAD</name>
<keyword evidence="2" id="KW-1185">Reference proteome</keyword>
<dbReference type="InterPro" id="IPR000150">
    <property type="entry name" value="Cof"/>
</dbReference>
<proteinExistence type="predicted"/>
<evidence type="ECO:0000313" key="1">
    <source>
        <dbReference type="EMBL" id="SDP36795.1"/>
    </source>
</evidence>
<dbReference type="Pfam" id="PF08282">
    <property type="entry name" value="Hydrolase_3"/>
    <property type="match status" value="1"/>
</dbReference>
<dbReference type="SFLD" id="SFLDG01140">
    <property type="entry name" value="C2.B:_Phosphomannomutase_and_P"/>
    <property type="match status" value="1"/>
</dbReference>
<dbReference type="STRING" id="240303.SAMN05421677_11726"/>
<dbReference type="NCBIfam" id="TIGR01484">
    <property type="entry name" value="HAD-SF-IIB"/>
    <property type="match status" value="1"/>
</dbReference>
<dbReference type="InterPro" id="IPR006379">
    <property type="entry name" value="HAD-SF_hydro_IIB"/>
</dbReference>
<dbReference type="Gene3D" id="3.30.1240.10">
    <property type="match status" value="1"/>
</dbReference>
<dbReference type="NCBIfam" id="TIGR00099">
    <property type="entry name" value="Cof-subfamily"/>
    <property type="match status" value="1"/>
</dbReference>
<dbReference type="PANTHER" id="PTHR10000:SF8">
    <property type="entry name" value="HAD SUPERFAMILY HYDROLASE-LIKE, TYPE 3"/>
    <property type="match status" value="1"/>
</dbReference>
<evidence type="ECO:0008006" key="3">
    <source>
        <dbReference type="Google" id="ProtNLM"/>
    </source>
</evidence>
<dbReference type="GO" id="GO:0016791">
    <property type="term" value="F:phosphatase activity"/>
    <property type="evidence" value="ECO:0007669"/>
    <property type="project" value="TreeGrafter"/>
</dbReference>
<dbReference type="SUPFAM" id="SSF56784">
    <property type="entry name" value="HAD-like"/>
    <property type="match status" value="1"/>
</dbReference>
<dbReference type="AlphaFoldDB" id="A0A1H0S5A6"/>
<dbReference type="OrthoDB" id="9806027at2"/>
<sequence length="272" mass="30277">MIKLFVTDLDGTLLGVDHYIKNEDIDALKRMVEDGPPLAVASGRMDHEIAEVLKRVGVNGHRVSQNGAFVFNDEDTPIHAKTFESELAQRIIQTIDQEPMIKTVSTADETFTKESNAFVDMISEQMFHEIIVKPELNEQVGQTIIPSKIALHGKEADVMKAAERIKETFGEEIDSFISHETCVDMMPKSINKQSGLRQLIEGLGIQPEEIACVGDSFNDLSMFEMTPHSYAMSTAHDQVKEKASTVVDHVHEAIEDLDKKGLLSKKEQAADI</sequence>
<gene>
    <name evidence="1" type="ORF">SAMN05421677_11726</name>
</gene>
<dbReference type="GO" id="GO:0005829">
    <property type="term" value="C:cytosol"/>
    <property type="evidence" value="ECO:0007669"/>
    <property type="project" value="TreeGrafter"/>
</dbReference>
<dbReference type="EMBL" id="FNIZ01000017">
    <property type="protein sequence ID" value="SDP36795.1"/>
    <property type="molecule type" value="Genomic_DNA"/>
</dbReference>
<reference evidence="2" key="1">
    <citation type="submission" date="2016-10" db="EMBL/GenBank/DDBJ databases">
        <authorList>
            <person name="Varghese N."/>
            <person name="Submissions S."/>
        </authorList>
    </citation>
    <scope>NUCLEOTIDE SEQUENCE [LARGE SCALE GENOMIC DNA]</scope>
    <source>
        <strain evidence="2">CGMCC 1.3703</strain>
    </source>
</reference>
<evidence type="ECO:0000313" key="2">
    <source>
        <dbReference type="Proteomes" id="UP000198860"/>
    </source>
</evidence>
<dbReference type="RefSeq" id="WP_089653815.1">
    <property type="nucleotide sequence ID" value="NZ_FNIZ01000017.1"/>
</dbReference>
<protein>
    <recommendedName>
        <fullName evidence="3">Cof subfamily of IIB subfamily of haloacid dehalogenase superfamily/HAD-superfamily hydrolase, subfamily IIB</fullName>
    </recommendedName>
</protein>
<accession>A0A1H0S5A6</accession>
<dbReference type="InterPro" id="IPR023214">
    <property type="entry name" value="HAD_sf"/>
</dbReference>
<dbReference type="Proteomes" id="UP000198860">
    <property type="component" value="Unassembled WGS sequence"/>
</dbReference>
<dbReference type="GO" id="GO:0000287">
    <property type="term" value="F:magnesium ion binding"/>
    <property type="evidence" value="ECO:0007669"/>
    <property type="project" value="TreeGrafter"/>
</dbReference>
<dbReference type="PANTHER" id="PTHR10000">
    <property type="entry name" value="PHOSPHOSERINE PHOSPHATASE"/>
    <property type="match status" value="1"/>
</dbReference>